<sequence>MSEENQNKEISLNSKCSCCSYEGNIDEFYRPRGDNPQYVHSTCNKCFESCKNKRKETSVISSKRKQLESKLNLVANSSQSDHIELEQDDDFAEELALDSPHEDNIIDNQDE</sequence>
<dbReference type="EMBL" id="CAJVPY010010549">
    <property type="protein sequence ID" value="CAG8719757.1"/>
    <property type="molecule type" value="Genomic_DNA"/>
</dbReference>
<reference evidence="1" key="1">
    <citation type="submission" date="2021-06" db="EMBL/GenBank/DDBJ databases">
        <authorList>
            <person name="Kallberg Y."/>
            <person name="Tangrot J."/>
            <person name="Rosling A."/>
        </authorList>
    </citation>
    <scope>NUCLEOTIDE SEQUENCE</scope>
    <source>
        <strain evidence="1">MA453B</strain>
    </source>
</reference>
<accession>A0A9N9NBY8</accession>
<organism evidence="1 2">
    <name type="scientific">Dentiscutata erythropus</name>
    <dbReference type="NCBI Taxonomy" id="1348616"/>
    <lineage>
        <taxon>Eukaryota</taxon>
        <taxon>Fungi</taxon>
        <taxon>Fungi incertae sedis</taxon>
        <taxon>Mucoromycota</taxon>
        <taxon>Glomeromycotina</taxon>
        <taxon>Glomeromycetes</taxon>
        <taxon>Diversisporales</taxon>
        <taxon>Gigasporaceae</taxon>
        <taxon>Dentiscutata</taxon>
    </lineage>
</organism>
<dbReference type="Proteomes" id="UP000789405">
    <property type="component" value="Unassembled WGS sequence"/>
</dbReference>
<proteinExistence type="predicted"/>
<name>A0A9N9NBY8_9GLOM</name>
<keyword evidence="2" id="KW-1185">Reference proteome</keyword>
<evidence type="ECO:0000313" key="1">
    <source>
        <dbReference type="EMBL" id="CAG8719757.1"/>
    </source>
</evidence>
<protein>
    <submittedName>
        <fullName evidence="1">5414_t:CDS:1</fullName>
    </submittedName>
</protein>
<comment type="caution">
    <text evidence="1">The sequence shown here is derived from an EMBL/GenBank/DDBJ whole genome shotgun (WGS) entry which is preliminary data.</text>
</comment>
<gene>
    <name evidence="1" type="ORF">DERYTH_LOCUS14229</name>
</gene>
<evidence type="ECO:0000313" key="2">
    <source>
        <dbReference type="Proteomes" id="UP000789405"/>
    </source>
</evidence>
<dbReference type="AlphaFoldDB" id="A0A9N9NBY8"/>